<dbReference type="InterPro" id="IPR027417">
    <property type="entry name" value="P-loop_NTPase"/>
</dbReference>
<protein>
    <submittedName>
        <fullName evidence="1">Uncharacterized protein</fullName>
    </submittedName>
</protein>
<name>A0A8H5Q7P2_GIBSU</name>
<keyword evidence="2" id="KW-1185">Reference proteome</keyword>
<evidence type="ECO:0000313" key="1">
    <source>
        <dbReference type="EMBL" id="KAF5610380.1"/>
    </source>
</evidence>
<dbReference type="AlphaFoldDB" id="A0A8H5Q7P2"/>
<organism evidence="1 2">
    <name type="scientific">Gibberella subglutinans</name>
    <name type="common">Fusarium subglutinans</name>
    <dbReference type="NCBI Taxonomy" id="42677"/>
    <lineage>
        <taxon>Eukaryota</taxon>
        <taxon>Fungi</taxon>
        <taxon>Dikarya</taxon>
        <taxon>Ascomycota</taxon>
        <taxon>Pezizomycotina</taxon>
        <taxon>Sordariomycetes</taxon>
        <taxon>Hypocreomycetidae</taxon>
        <taxon>Hypocreales</taxon>
        <taxon>Nectriaceae</taxon>
        <taxon>Fusarium</taxon>
        <taxon>Fusarium fujikuroi species complex</taxon>
    </lineage>
</organism>
<comment type="caution">
    <text evidence="1">The sequence shown here is derived from an EMBL/GenBank/DDBJ whole genome shotgun (WGS) entry which is preliminary data.</text>
</comment>
<evidence type="ECO:0000313" key="2">
    <source>
        <dbReference type="Proteomes" id="UP000547976"/>
    </source>
</evidence>
<gene>
    <name evidence="1" type="ORF">FSUBG_3296</name>
</gene>
<dbReference type="OrthoDB" id="5070176at2759"/>
<dbReference type="RefSeq" id="XP_036541257.1">
    <property type="nucleotide sequence ID" value="XM_036681161.1"/>
</dbReference>
<sequence length="726" mass="83526">METNNEKNAVLLSGISFPLLNQEDDYSASMDGCTYTKLVTFDSWVWQEACRRCEIIQHPLIDLRVGPLWHRNEAVIRHAMCYRYSTTFTPRGHENESNEQDMEGHREYIARAALRLDRRVSQSIPPWHPENREVDVLSLASSHGIRWKMKTVKGDTIPKLRRIPDSCIKWVEPEHLEAAKQEYNKQENHEQDHLAPIGQWPDDSIQSIIHAHMNGYHIVCERGRDPDDNFFHPELYSSLTTTIDKTAFEAFSKMDLRGNGPEIKDPAINRLWQSQENGKTRYMTDHTKLQFIIQQHIDGDAIFELITYESEPRPATKKNPVGLLQAVVVFQVKFVTKSPFRLRLNLYNLRQKQDIYYLFLPPRSHQARDSPRTSQAREQRIGRVARLQGFRYNVQVELSPSFVHPRSTWEILQSNLTGLGKNLNKPIQIAVYAFYMAQVKLLDHELNDLVLNEIIIAEERHHIKTSSLDSAQGNEAHVVFIDYGLVSDIGLQQRAIGPQFASSNLYWASAAGLKRAYYRISFDLLVNHRPALSIMAPPAQHGVSDENESTGHVRDLAIRWLDKDMDAVAFTDFFHELCEKHELLQQCLIEIKKIQTANKTCINHCLELGERVSSSPWINGAPRYQEVIDFHIKLIRNMEIMNRKAVNLISNTIEVAEKHLQATASSLASIVNQWNGPYEDEAIFATLQMCKDDCEWMQREIPRTVATLAGMGHQIEKHKNALSGFL</sequence>
<dbReference type="Proteomes" id="UP000547976">
    <property type="component" value="Unassembled WGS sequence"/>
</dbReference>
<accession>A0A8H5Q7P2</accession>
<dbReference type="EMBL" id="JAAOAV010000028">
    <property type="protein sequence ID" value="KAF5610380.1"/>
    <property type="molecule type" value="Genomic_DNA"/>
</dbReference>
<dbReference type="GeneID" id="59315879"/>
<dbReference type="Gene3D" id="3.40.50.300">
    <property type="entry name" value="P-loop containing nucleotide triphosphate hydrolases"/>
    <property type="match status" value="1"/>
</dbReference>
<reference evidence="1 2" key="1">
    <citation type="submission" date="2020-05" db="EMBL/GenBank/DDBJ databases">
        <title>Identification and distribution of gene clusters putatively required for synthesis of sphingolipid metabolism inhibitors in phylogenetically diverse species of the filamentous fungus Fusarium.</title>
        <authorList>
            <person name="Kim H.-S."/>
            <person name="Busman M."/>
            <person name="Brown D.W."/>
            <person name="Divon H."/>
            <person name="Uhlig S."/>
            <person name="Proctor R.H."/>
        </authorList>
    </citation>
    <scope>NUCLEOTIDE SEQUENCE [LARGE SCALE GENOMIC DNA]</scope>
    <source>
        <strain evidence="1 2">NRRL 66333</strain>
    </source>
</reference>
<proteinExistence type="predicted"/>